<evidence type="ECO:0000313" key="1">
    <source>
        <dbReference type="EMBL" id="MBW0475831.1"/>
    </source>
</evidence>
<reference evidence="1" key="1">
    <citation type="submission" date="2021-03" db="EMBL/GenBank/DDBJ databases">
        <title>Draft genome sequence of rust myrtle Austropuccinia psidii MF-1, a brazilian biotype.</title>
        <authorList>
            <person name="Quecine M.C."/>
            <person name="Pachon D.M.R."/>
            <person name="Bonatelli M.L."/>
            <person name="Correr F.H."/>
            <person name="Franceschini L.M."/>
            <person name="Leite T.F."/>
            <person name="Margarido G.R.A."/>
            <person name="Almeida C.A."/>
            <person name="Ferrarezi J.A."/>
            <person name="Labate C.A."/>
        </authorList>
    </citation>
    <scope>NUCLEOTIDE SEQUENCE</scope>
    <source>
        <strain evidence="1">MF-1</strain>
    </source>
</reference>
<proteinExistence type="predicted"/>
<keyword evidence="2" id="KW-1185">Reference proteome</keyword>
<dbReference type="Proteomes" id="UP000765509">
    <property type="component" value="Unassembled WGS sequence"/>
</dbReference>
<name>A0A9Q3C045_9BASI</name>
<evidence type="ECO:0000313" key="2">
    <source>
        <dbReference type="Proteomes" id="UP000765509"/>
    </source>
</evidence>
<protein>
    <submittedName>
        <fullName evidence="1">Uncharacterized protein</fullName>
    </submittedName>
</protein>
<dbReference type="EMBL" id="AVOT02004256">
    <property type="protein sequence ID" value="MBW0475831.1"/>
    <property type="molecule type" value="Genomic_DNA"/>
</dbReference>
<gene>
    <name evidence="1" type="ORF">O181_015546</name>
</gene>
<organism evidence="1 2">
    <name type="scientific">Austropuccinia psidii MF-1</name>
    <dbReference type="NCBI Taxonomy" id="1389203"/>
    <lineage>
        <taxon>Eukaryota</taxon>
        <taxon>Fungi</taxon>
        <taxon>Dikarya</taxon>
        <taxon>Basidiomycota</taxon>
        <taxon>Pucciniomycotina</taxon>
        <taxon>Pucciniomycetes</taxon>
        <taxon>Pucciniales</taxon>
        <taxon>Sphaerophragmiaceae</taxon>
        <taxon>Austropuccinia</taxon>
    </lineage>
</organism>
<dbReference type="AlphaFoldDB" id="A0A9Q3C045"/>
<comment type="caution">
    <text evidence="1">The sequence shown here is derived from an EMBL/GenBank/DDBJ whole genome shotgun (WGS) entry which is preliminary data.</text>
</comment>
<accession>A0A9Q3C045</accession>
<sequence length="126" mass="13472">MSTLHTYDAPQLSSCNLNTACRPHQNPFPHLLPFGGDGKGTDRRASFATFGHFSLVKCISPNLLPFGGDGKGTDRQVSFATFGHFSLVKCISPNLLPFGGDAKGTDWRASFATFGHFSLPGIPACI</sequence>